<feature type="region of interest" description="Disordered" evidence="1">
    <location>
        <begin position="33"/>
        <end position="76"/>
    </location>
</feature>
<evidence type="ECO:0000313" key="3">
    <source>
        <dbReference type="Proteomes" id="UP001501867"/>
    </source>
</evidence>
<name>A0ABN0V425_9ACTN</name>
<reference evidence="2 3" key="1">
    <citation type="journal article" date="2019" name="Int. J. Syst. Evol. Microbiol.">
        <title>The Global Catalogue of Microorganisms (GCM) 10K type strain sequencing project: providing services to taxonomists for standard genome sequencing and annotation.</title>
        <authorList>
            <consortium name="The Broad Institute Genomics Platform"/>
            <consortium name="The Broad Institute Genome Sequencing Center for Infectious Disease"/>
            <person name="Wu L."/>
            <person name="Ma J."/>
        </authorList>
    </citation>
    <scope>NUCLEOTIDE SEQUENCE [LARGE SCALE GENOMIC DNA]</scope>
    <source>
        <strain evidence="2 3">JCM 4505</strain>
    </source>
</reference>
<sequence>MAGLPEMAELVATAEPQTTSSRGKIQERVMVTQATHASEVPMRPRPNGDGRPGRGQVPSARGGFRVSGGVSLRRLR</sequence>
<dbReference type="EMBL" id="BAAABV010000006">
    <property type="protein sequence ID" value="GAA0274338.1"/>
    <property type="molecule type" value="Genomic_DNA"/>
</dbReference>
<protein>
    <submittedName>
        <fullName evidence="2">Uncharacterized protein</fullName>
    </submittedName>
</protein>
<proteinExistence type="predicted"/>
<evidence type="ECO:0000313" key="2">
    <source>
        <dbReference type="EMBL" id="GAA0274338.1"/>
    </source>
</evidence>
<accession>A0ABN0V425</accession>
<dbReference type="Proteomes" id="UP001501867">
    <property type="component" value="Unassembled WGS sequence"/>
</dbReference>
<comment type="caution">
    <text evidence="2">The sequence shown here is derived from an EMBL/GenBank/DDBJ whole genome shotgun (WGS) entry which is preliminary data.</text>
</comment>
<gene>
    <name evidence="2" type="ORF">GCM10010302_09970</name>
</gene>
<keyword evidence="3" id="KW-1185">Reference proteome</keyword>
<evidence type="ECO:0000256" key="1">
    <source>
        <dbReference type="SAM" id="MobiDB-lite"/>
    </source>
</evidence>
<organism evidence="2 3">
    <name type="scientific">Streptomyces polychromogenes</name>
    <dbReference type="NCBI Taxonomy" id="67342"/>
    <lineage>
        <taxon>Bacteria</taxon>
        <taxon>Bacillati</taxon>
        <taxon>Actinomycetota</taxon>
        <taxon>Actinomycetes</taxon>
        <taxon>Kitasatosporales</taxon>
        <taxon>Streptomycetaceae</taxon>
        <taxon>Streptomyces</taxon>
    </lineage>
</organism>